<keyword evidence="2" id="KW-1185">Reference proteome</keyword>
<name>A0A392SLG8_9FABA</name>
<reference evidence="1 2" key="1">
    <citation type="journal article" date="2018" name="Front. Plant Sci.">
        <title>Red Clover (Trifolium pratense) and Zigzag Clover (T. medium) - A Picture of Genomic Similarities and Differences.</title>
        <authorList>
            <person name="Dluhosova J."/>
            <person name="Istvanek J."/>
            <person name="Nedelnik J."/>
            <person name="Repkova J."/>
        </authorList>
    </citation>
    <scope>NUCLEOTIDE SEQUENCE [LARGE SCALE GENOMIC DNA]</scope>
    <source>
        <strain evidence="2">cv. 10/8</strain>
        <tissue evidence="1">Leaf</tissue>
    </source>
</reference>
<comment type="caution">
    <text evidence="1">The sequence shown here is derived from an EMBL/GenBank/DDBJ whole genome shotgun (WGS) entry which is preliminary data.</text>
</comment>
<proteinExistence type="predicted"/>
<dbReference type="Proteomes" id="UP000265520">
    <property type="component" value="Unassembled WGS sequence"/>
</dbReference>
<evidence type="ECO:0000313" key="2">
    <source>
        <dbReference type="Proteomes" id="UP000265520"/>
    </source>
</evidence>
<feature type="non-terminal residue" evidence="1">
    <location>
        <position position="1"/>
    </location>
</feature>
<accession>A0A392SLG8</accession>
<dbReference type="EMBL" id="LXQA010405477">
    <property type="protein sequence ID" value="MCI49721.1"/>
    <property type="molecule type" value="Genomic_DNA"/>
</dbReference>
<evidence type="ECO:0000313" key="1">
    <source>
        <dbReference type="EMBL" id="MCI49721.1"/>
    </source>
</evidence>
<dbReference type="AlphaFoldDB" id="A0A392SLG8"/>
<protein>
    <submittedName>
        <fullName evidence="1">Uncharacterized protein</fullName>
    </submittedName>
</protein>
<organism evidence="1 2">
    <name type="scientific">Trifolium medium</name>
    <dbReference type="NCBI Taxonomy" id="97028"/>
    <lineage>
        <taxon>Eukaryota</taxon>
        <taxon>Viridiplantae</taxon>
        <taxon>Streptophyta</taxon>
        <taxon>Embryophyta</taxon>
        <taxon>Tracheophyta</taxon>
        <taxon>Spermatophyta</taxon>
        <taxon>Magnoliopsida</taxon>
        <taxon>eudicotyledons</taxon>
        <taxon>Gunneridae</taxon>
        <taxon>Pentapetalae</taxon>
        <taxon>rosids</taxon>
        <taxon>fabids</taxon>
        <taxon>Fabales</taxon>
        <taxon>Fabaceae</taxon>
        <taxon>Papilionoideae</taxon>
        <taxon>50 kb inversion clade</taxon>
        <taxon>NPAAA clade</taxon>
        <taxon>Hologalegina</taxon>
        <taxon>IRL clade</taxon>
        <taxon>Trifolieae</taxon>
        <taxon>Trifolium</taxon>
    </lineage>
</organism>
<sequence length="38" mass="3789">KTEFLDLGTARGAASLTPGAVCVFVWLDLLDAAPGAAA</sequence>